<dbReference type="InterPro" id="IPR015943">
    <property type="entry name" value="WD40/YVTN_repeat-like_dom_sf"/>
</dbReference>
<dbReference type="EMBL" id="AP023086">
    <property type="protein sequence ID" value="BCD98351.1"/>
    <property type="molecule type" value="Genomic_DNA"/>
</dbReference>
<evidence type="ECO:0000256" key="1">
    <source>
        <dbReference type="ARBA" id="ARBA00001946"/>
    </source>
</evidence>
<dbReference type="Proteomes" id="UP001320119">
    <property type="component" value="Chromosome"/>
</dbReference>
<dbReference type="PANTHER" id="PTHR45138:SF9">
    <property type="entry name" value="DIGUANYLATE CYCLASE DGCM-RELATED"/>
    <property type="match status" value="1"/>
</dbReference>
<dbReference type="InterPro" id="IPR029787">
    <property type="entry name" value="Nucleotide_cyclase"/>
</dbReference>
<dbReference type="InterPro" id="IPR013783">
    <property type="entry name" value="Ig-like_fold"/>
</dbReference>
<evidence type="ECO:0000313" key="7">
    <source>
        <dbReference type="Proteomes" id="UP001320119"/>
    </source>
</evidence>
<dbReference type="NCBIfam" id="TIGR00254">
    <property type="entry name" value="GGDEF"/>
    <property type="match status" value="1"/>
</dbReference>
<keyword evidence="4" id="KW-0472">Membrane</keyword>
<name>A0AAN1WIR2_9GAMM</name>
<dbReference type="SMART" id="SM00267">
    <property type="entry name" value="GGDEF"/>
    <property type="match status" value="1"/>
</dbReference>
<dbReference type="InterPro" id="IPR050469">
    <property type="entry name" value="Diguanylate_Cyclase"/>
</dbReference>
<evidence type="ECO:0000313" key="6">
    <source>
        <dbReference type="EMBL" id="BCD98351.1"/>
    </source>
</evidence>
<comment type="cofactor">
    <cofactor evidence="1">
        <name>Mg(2+)</name>
        <dbReference type="ChEBI" id="CHEBI:18420"/>
    </cofactor>
</comment>
<dbReference type="InterPro" id="IPR011110">
    <property type="entry name" value="Reg_prop"/>
</dbReference>
<dbReference type="KEGG" id="marq:MARGE09_P2552"/>
<dbReference type="Pfam" id="PF07494">
    <property type="entry name" value="Reg_prop"/>
    <property type="match status" value="3"/>
</dbReference>
<dbReference type="PANTHER" id="PTHR45138">
    <property type="entry name" value="REGULATORY COMPONENTS OF SENSORY TRANSDUCTION SYSTEM"/>
    <property type="match status" value="1"/>
</dbReference>
<dbReference type="Pfam" id="PF00990">
    <property type="entry name" value="GGDEF"/>
    <property type="match status" value="1"/>
</dbReference>
<feature type="transmembrane region" description="Helical" evidence="4">
    <location>
        <begin position="20"/>
        <end position="42"/>
    </location>
</feature>
<dbReference type="InterPro" id="IPR011123">
    <property type="entry name" value="Y_Y_Y"/>
</dbReference>
<dbReference type="CDD" id="cd01949">
    <property type="entry name" value="GGDEF"/>
    <property type="match status" value="1"/>
</dbReference>
<dbReference type="AlphaFoldDB" id="A0AAN1WIR2"/>
<gene>
    <name evidence="6" type="ORF">MARGE09_P2552</name>
</gene>
<dbReference type="Gene3D" id="2.60.40.10">
    <property type="entry name" value="Immunoglobulins"/>
    <property type="match status" value="1"/>
</dbReference>
<dbReference type="FunFam" id="3.30.70.270:FF:000001">
    <property type="entry name" value="Diguanylate cyclase domain protein"/>
    <property type="match status" value="1"/>
</dbReference>
<dbReference type="SUPFAM" id="SSF63829">
    <property type="entry name" value="Calcium-dependent phosphotriesterase"/>
    <property type="match status" value="1"/>
</dbReference>
<dbReference type="Pfam" id="PF07495">
    <property type="entry name" value="Y_Y_Y"/>
    <property type="match status" value="1"/>
</dbReference>
<proteinExistence type="predicted"/>
<comment type="catalytic activity">
    <reaction evidence="3">
        <text>2 GTP = 3',3'-c-di-GMP + 2 diphosphate</text>
        <dbReference type="Rhea" id="RHEA:24898"/>
        <dbReference type="ChEBI" id="CHEBI:33019"/>
        <dbReference type="ChEBI" id="CHEBI:37565"/>
        <dbReference type="ChEBI" id="CHEBI:58805"/>
        <dbReference type="EC" id="2.7.7.65"/>
    </reaction>
</comment>
<keyword evidence="4" id="KW-0812">Transmembrane</keyword>
<dbReference type="GO" id="GO:0052621">
    <property type="term" value="F:diguanylate cyclase activity"/>
    <property type="evidence" value="ECO:0007669"/>
    <property type="project" value="UniProtKB-EC"/>
</dbReference>
<dbReference type="SUPFAM" id="SSF50998">
    <property type="entry name" value="Quinoprotein alcohol dehydrogenase-like"/>
    <property type="match status" value="1"/>
</dbReference>
<dbReference type="Gene3D" id="2.130.10.10">
    <property type="entry name" value="YVTN repeat-like/Quinoprotein amine dehydrogenase"/>
    <property type="match status" value="2"/>
</dbReference>
<keyword evidence="7" id="KW-1185">Reference proteome</keyword>
<feature type="transmembrane region" description="Helical" evidence="4">
    <location>
        <begin position="818"/>
        <end position="841"/>
    </location>
</feature>
<dbReference type="PROSITE" id="PS50887">
    <property type="entry name" value="GGDEF"/>
    <property type="match status" value="1"/>
</dbReference>
<evidence type="ECO:0000259" key="5">
    <source>
        <dbReference type="PROSITE" id="PS50887"/>
    </source>
</evidence>
<dbReference type="Gene3D" id="3.30.70.270">
    <property type="match status" value="1"/>
</dbReference>
<accession>A0AAN1WIR2</accession>
<evidence type="ECO:0000256" key="3">
    <source>
        <dbReference type="ARBA" id="ARBA00034247"/>
    </source>
</evidence>
<dbReference type="SUPFAM" id="SSF55073">
    <property type="entry name" value="Nucleotide cyclase"/>
    <property type="match status" value="1"/>
</dbReference>
<dbReference type="EC" id="2.7.7.65" evidence="2"/>
<keyword evidence="4" id="KW-1133">Transmembrane helix</keyword>
<evidence type="ECO:0000256" key="4">
    <source>
        <dbReference type="SAM" id="Phobius"/>
    </source>
</evidence>
<reference evidence="6 7" key="1">
    <citation type="journal article" date="2022" name="IScience">
        <title>An ultrasensitive nanofiber-based assay for enzymatic hydrolysis and deep-sea microbial degradation of cellulose.</title>
        <authorList>
            <person name="Tsudome M."/>
            <person name="Tachioka M."/>
            <person name="Miyazaki M."/>
            <person name="Uchimura K."/>
            <person name="Tsuda M."/>
            <person name="Takaki Y."/>
            <person name="Deguchi S."/>
        </authorList>
    </citation>
    <scope>NUCLEOTIDE SEQUENCE [LARGE SCALE GENOMIC DNA]</scope>
    <source>
        <strain evidence="6 7">GE09</strain>
    </source>
</reference>
<dbReference type="InterPro" id="IPR043128">
    <property type="entry name" value="Rev_trsase/Diguanyl_cyclase"/>
</dbReference>
<protein>
    <recommendedName>
        <fullName evidence="2">diguanylate cyclase</fullName>
        <ecNumber evidence="2">2.7.7.65</ecNumber>
    </recommendedName>
</protein>
<organism evidence="6 7">
    <name type="scientific">Marinagarivorans cellulosilyticus</name>
    <dbReference type="NCBI Taxonomy" id="2721545"/>
    <lineage>
        <taxon>Bacteria</taxon>
        <taxon>Pseudomonadati</taxon>
        <taxon>Pseudomonadota</taxon>
        <taxon>Gammaproteobacteria</taxon>
        <taxon>Cellvibrionales</taxon>
        <taxon>Cellvibrionaceae</taxon>
        <taxon>Marinagarivorans</taxon>
    </lineage>
</organism>
<dbReference type="InterPro" id="IPR011047">
    <property type="entry name" value="Quinoprotein_ADH-like_sf"/>
</dbReference>
<evidence type="ECO:0000256" key="2">
    <source>
        <dbReference type="ARBA" id="ARBA00012528"/>
    </source>
</evidence>
<dbReference type="InterPro" id="IPR000160">
    <property type="entry name" value="GGDEF_dom"/>
</dbReference>
<sequence>MSNSKNINNTSLNWHFLDGFAAICVRVLPLFLGAFCATISYADMSFKSPLSSSQVRQIGGINSIAQDRHGFIWLAGEVGLGRYDGSELRVFEHQPKNKNSLISSYIRKIKVANNGTLWVATESGLCRYLDAAEQFDCDFSWLGQPLGGASMQALAFDRLGDLYVGGRAGLFFFNGQDRQLTAIPFTSEGDEYRNSTVVDLLMDGRGFLWIATAYNGLFRYHPVHGVVQHIQYDANGDNTTGLVSDKTKALLMDAQGRLWVGTYGGGVSVFSADGEHIINYNLQSHGTKGFASNVIWDIYEDQENVIWIAMDQGGLVQFDEAKQRFYPERHRPHDVNSLASDQVRVIFEDANRDMWVGTFDRGVSFFNHGKKRIQTYRKDPKNTNTLSHSSILALQQGAGDVLWVGTEDGFNALNTVTGNVQRYTISNTGLPAKAVLSIAQMDERTLWLGTWSGGLVSFDIPTGEVTALAQGSVPAIVERSRFVWDILNASDGSTWLASELNGLIRLTHNRTKAEHYQAVGSNPSSISHDFIWRIIERKNGDIMLGTHGGLDSFVSAEEGFKHWLINSEVKGALSKRITALFENHDRSIWVGTQDQGVFWLSPEGDVIKHFGRAEGMPALTASAILDDSLGRIWVATINGLVLIDPATLELSVFTHDSGLAGNNFNRNAFVRGSDGYFYIGGADGLNRFKPEELKPQDTDFPVYVTGFSLLNERVSPGAYPLEISTLFSPAIRLNHQDLMVALSFTALNYRDASTLSFAYRLEGFDNDWRAVGDNRTATYTNIPPGEYQFKVRASRHDGDWIVSSPLAITMKAAPWLTLWAYLGYAIMLILCGGWIANYMNLRGKSRHYRRLSQEDSLTGILNRLGMHHAIDSLFESASANDITGLLVIDIDHFKLINDNYGHDRGDQILKSVVEVLQSSVRRSDILGRWGGEEFLLVCPNVDADIIQTIAEKIRHSVELARFAGLADKLTVTVSIGATLFTEQESLDHGFKRADDALYRAKNEGRNRCVYV</sequence>
<feature type="domain" description="GGDEF" evidence="5">
    <location>
        <begin position="881"/>
        <end position="1011"/>
    </location>
</feature>